<keyword evidence="2" id="KW-1185">Reference proteome</keyword>
<dbReference type="KEGG" id="ncon:LC1Nh_0407"/>
<gene>
    <name evidence="1" type="ORF">LC1Nh_0407</name>
</gene>
<dbReference type="SUPFAM" id="SSF47598">
    <property type="entry name" value="Ribbon-helix-helix"/>
    <property type="match status" value="1"/>
</dbReference>
<accession>A0A5Q0UFE4</accession>
<dbReference type="AlphaFoldDB" id="A0A5Q0UFE4"/>
<evidence type="ECO:0000313" key="2">
    <source>
        <dbReference type="Proteomes" id="UP000377803"/>
    </source>
</evidence>
<protein>
    <submittedName>
        <fullName evidence="1">Uncharacterized protein</fullName>
    </submittedName>
</protein>
<sequence length="76" mass="8730">MSRTIRGIDDETFREFKAKAQKEGRTIGDAVTEAMSQWLNETKEDVSLDDMDAWDWGEGTEKLSEEHEDELYGETA</sequence>
<proteinExistence type="predicted"/>
<dbReference type="Gene3D" id="1.10.1220.10">
    <property type="entry name" value="Met repressor-like"/>
    <property type="match status" value="1"/>
</dbReference>
<name>A0A5Q0UFE4_9ARCH</name>
<evidence type="ECO:0000313" key="1">
    <source>
        <dbReference type="EMBL" id="QGA80308.1"/>
    </source>
</evidence>
<dbReference type="EMBL" id="CP040089">
    <property type="protein sequence ID" value="QGA80308.1"/>
    <property type="molecule type" value="Genomic_DNA"/>
</dbReference>
<reference evidence="2" key="1">
    <citation type="submission" date="2019-05" db="EMBL/GenBank/DDBJ databases">
        <title>Candidatus Nanohalobium constans, a novel model system to study the DPANN nano-sized archaea: genomic and physiological characterization of a nanoarchaeon co-cultured with its chitinotrophic host.</title>
        <authorList>
            <person name="La Cono V."/>
            <person name="Arcadi E."/>
            <person name="Crisafi F."/>
            <person name="Denaro R."/>
            <person name="La Spada G."/>
            <person name="Messina E."/>
            <person name="Smedile F."/>
            <person name="Toshchakov S.V."/>
            <person name="Shevchenko M.A."/>
            <person name="Golyshin P.N."/>
            <person name="Golyshina O.V."/>
            <person name="Ferrer M."/>
            <person name="Rohde M."/>
            <person name="Mushegian A."/>
            <person name="Sorokin D.Y."/>
            <person name="Giuliano L."/>
            <person name="Yakimov M.M."/>
        </authorList>
    </citation>
    <scope>NUCLEOTIDE SEQUENCE [LARGE SCALE GENOMIC DNA]</scope>
    <source>
        <strain evidence="2">LC1Nh</strain>
    </source>
</reference>
<dbReference type="GeneID" id="42364791"/>
<dbReference type="Proteomes" id="UP000377803">
    <property type="component" value="Chromosome"/>
</dbReference>
<dbReference type="InterPro" id="IPR010985">
    <property type="entry name" value="Ribbon_hlx_hlx"/>
</dbReference>
<dbReference type="GO" id="GO:0006355">
    <property type="term" value="P:regulation of DNA-templated transcription"/>
    <property type="evidence" value="ECO:0007669"/>
    <property type="project" value="InterPro"/>
</dbReference>
<dbReference type="RefSeq" id="WP_153550047.1">
    <property type="nucleotide sequence ID" value="NZ_CP040089.1"/>
</dbReference>
<organism evidence="1 2">
    <name type="scientific">Candidatus Nanohalobium constans</name>
    <dbReference type="NCBI Taxonomy" id="2565781"/>
    <lineage>
        <taxon>Archaea</taxon>
        <taxon>Candidatus Nanohalarchaeota</taxon>
        <taxon>Candidatus Nanohalobia</taxon>
        <taxon>Candidatus Nanohalobiales</taxon>
        <taxon>Candidatus Nanohalobiaceae</taxon>
        <taxon>Candidatus Nanohalobium</taxon>
    </lineage>
</organism>
<dbReference type="InterPro" id="IPR013321">
    <property type="entry name" value="Arc_rbn_hlx_hlx"/>
</dbReference>